<dbReference type="Gene3D" id="1.20.120.1630">
    <property type="match status" value="1"/>
</dbReference>
<proteinExistence type="predicted"/>
<gene>
    <name evidence="2" type="ORF">E1B00_08765</name>
</gene>
<evidence type="ECO:0000313" key="2">
    <source>
        <dbReference type="EMBL" id="TNJ33447.1"/>
    </source>
</evidence>
<reference evidence="2 3" key="1">
    <citation type="submission" date="2019-03" db="EMBL/GenBank/DDBJ databases">
        <title>Arenimonas daejeonensis sp. nov., isolated from compost.</title>
        <authorList>
            <person name="Jeon C.O."/>
        </authorList>
    </citation>
    <scope>NUCLEOTIDE SEQUENCE [LARGE SCALE GENOMIC DNA]</scope>
    <source>
        <strain evidence="2 3">R29</strain>
    </source>
</reference>
<feature type="transmembrane region" description="Helical" evidence="1">
    <location>
        <begin position="193"/>
        <end position="221"/>
    </location>
</feature>
<keyword evidence="1" id="KW-0472">Membrane</keyword>
<dbReference type="PANTHER" id="PTHR32251:SF17">
    <property type="entry name" value="STEROID 5-ALPHA REDUCTASE C-TERMINAL DOMAIN-CONTAINING PROTEIN"/>
    <property type="match status" value="1"/>
</dbReference>
<protein>
    <submittedName>
        <fullName evidence="2">DUF1295 domain-containing protein</fullName>
    </submittedName>
</protein>
<accession>A0A5C4RSA2</accession>
<dbReference type="OrthoDB" id="9779233at2"/>
<evidence type="ECO:0000256" key="1">
    <source>
        <dbReference type="SAM" id="Phobius"/>
    </source>
</evidence>
<dbReference type="GO" id="GO:0016020">
    <property type="term" value="C:membrane"/>
    <property type="evidence" value="ECO:0007669"/>
    <property type="project" value="TreeGrafter"/>
</dbReference>
<keyword evidence="1" id="KW-0812">Transmembrane</keyword>
<feature type="transmembrane region" description="Helical" evidence="1">
    <location>
        <begin position="31"/>
        <end position="51"/>
    </location>
</feature>
<keyword evidence="1" id="KW-1133">Transmembrane helix</keyword>
<dbReference type="PROSITE" id="PS50244">
    <property type="entry name" value="S5A_REDUCTASE"/>
    <property type="match status" value="1"/>
</dbReference>
<dbReference type="Pfam" id="PF06966">
    <property type="entry name" value="DUF1295"/>
    <property type="match status" value="1"/>
</dbReference>
<feature type="transmembrane region" description="Helical" evidence="1">
    <location>
        <begin position="6"/>
        <end position="24"/>
    </location>
</feature>
<evidence type="ECO:0000313" key="3">
    <source>
        <dbReference type="Proteomes" id="UP000305760"/>
    </source>
</evidence>
<comment type="caution">
    <text evidence="2">The sequence shown here is derived from an EMBL/GenBank/DDBJ whole genome shotgun (WGS) entry which is preliminary data.</text>
</comment>
<dbReference type="EMBL" id="SMDR01000002">
    <property type="protein sequence ID" value="TNJ33447.1"/>
    <property type="molecule type" value="Genomic_DNA"/>
</dbReference>
<dbReference type="RefSeq" id="WP_139447870.1">
    <property type="nucleotide sequence ID" value="NZ_SMDR01000002.1"/>
</dbReference>
<sequence>MSPWLSVAWVWLGSAVAMAALWAFSMRVRNIGYVDVGWAGLMAAAALFIGLTADGSPLARGLVAMFGSVWGARLCLHLLHRVLNEDEDGRYQALRAEWSGSPVRFFVFFQVQAVVVALFSIPFVAAASNSEDGFGAWMLAAVLVWLLSIGGEALADRQLAAFRADPGNRGRTCRVGLWAWSRHPNYFFEWLHWFSYVLVAAGGGMVWASLVGPVVMFAFLYRVSGIPWTEAQSLRSRGDDYRRYQQEVSAFFPWPPRRNP</sequence>
<dbReference type="PANTHER" id="PTHR32251">
    <property type="entry name" value="3-OXO-5-ALPHA-STEROID 4-DEHYDROGENASE"/>
    <property type="match status" value="1"/>
</dbReference>
<dbReference type="AlphaFoldDB" id="A0A5C4RSA2"/>
<feature type="transmembrane region" description="Helical" evidence="1">
    <location>
        <begin position="134"/>
        <end position="155"/>
    </location>
</feature>
<feature type="transmembrane region" description="Helical" evidence="1">
    <location>
        <begin position="105"/>
        <end position="128"/>
    </location>
</feature>
<dbReference type="InterPro" id="IPR010721">
    <property type="entry name" value="UstE-like"/>
</dbReference>
<dbReference type="Proteomes" id="UP000305760">
    <property type="component" value="Unassembled WGS sequence"/>
</dbReference>
<keyword evidence="3" id="KW-1185">Reference proteome</keyword>
<organism evidence="2 3">
    <name type="scientific">Arenimonas terrae</name>
    <dbReference type="NCBI Taxonomy" id="2546226"/>
    <lineage>
        <taxon>Bacteria</taxon>
        <taxon>Pseudomonadati</taxon>
        <taxon>Pseudomonadota</taxon>
        <taxon>Gammaproteobacteria</taxon>
        <taxon>Lysobacterales</taxon>
        <taxon>Lysobacteraceae</taxon>
        <taxon>Arenimonas</taxon>
    </lineage>
</organism>
<name>A0A5C4RSA2_9GAMM</name>